<dbReference type="Proteomes" id="UP000663131">
    <property type="component" value="Chromosome 9"/>
</dbReference>
<feature type="compositionally biased region" description="Low complexity" evidence="1">
    <location>
        <begin position="140"/>
        <end position="151"/>
    </location>
</feature>
<proteinExistence type="predicted"/>
<dbReference type="InterPro" id="IPR012337">
    <property type="entry name" value="RNaseH-like_sf"/>
</dbReference>
<feature type="domain" description="Exonuclease" evidence="2">
    <location>
        <begin position="183"/>
        <end position="358"/>
    </location>
</feature>
<dbReference type="InterPro" id="IPR013520">
    <property type="entry name" value="Ribonucl_H"/>
</dbReference>
<name>A0A871RF26_DEKBR</name>
<dbReference type="GeneID" id="64574461"/>
<evidence type="ECO:0000259" key="2">
    <source>
        <dbReference type="SMART" id="SM00479"/>
    </source>
</evidence>
<organism evidence="3 4">
    <name type="scientific">Dekkera bruxellensis</name>
    <name type="common">Brettanomyces custersii</name>
    <dbReference type="NCBI Taxonomy" id="5007"/>
    <lineage>
        <taxon>Eukaryota</taxon>
        <taxon>Fungi</taxon>
        <taxon>Dikarya</taxon>
        <taxon>Ascomycota</taxon>
        <taxon>Saccharomycotina</taxon>
        <taxon>Pichiomycetes</taxon>
        <taxon>Pichiales</taxon>
        <taxon>Pichiaceae</taxon>
        <taxon>Brettanomyces</taxon>
    </lineage>
</organism>
<dbReference type="Gene3D" id="3.30.420.10">
    <property type="entry name" value="Ribonuclease H-like superfamily/Ribonuclease H"/>
    <property type="match status" value="1"/>
</dbReference>
<reference evidence="3" key="1">
    <citation type="submission" date="2020-10" db="EMBL/GenBank/DDBJ databases">
        <authorList>
            <person name="Palmer J.M."/>
        </authorList>
    </citation>
    <scope>NUCLEOTIDE SEQUENCE</scope>
    <source>
        <strain evidence="3">UCD 2041</strain>
    </source>
</reference>
<reference evidence="3" key="2">
    <citation type="journal article" name="BMC Genomics">
        <title>New genome assemblies reveal patterns of domestication and adaptation across Brettanomyces (Dekkera) species.</title>
        <authorList>
            <person name="Roach M.J."/>
            <person name="Borneman A.R."/>
        </authorList>
    </citation>
    <scope>NUCLEOTIDE SEQUENCE</scope>
    <source>
        <strain evidence="3">UCD 2041</strain>
    </source>
</reference>
<dbReference type="SMART" id="SM00479">
    <property type="entry name" value="EXOIII"/>
    <property type="match status" value="1"/>
</dbReference>
<feature type="compositionally biased region" description="Polar residues" evidence="1">
    <location>
        <begin position="129"/>
        <end position="138"/>
    </location>
</feature>
<dbReference type="InterPro" id="IPR048519">
    <property type="entry name" value="Gfd2/YDR514C-like_C"/>
</dbReference>
<sequence length="439" mass="49488">MLRIWGISQPIHFVKLFRLNCLLLSPANSHYNKDITSAHYQYPRSLSSNTHISLESKENQFSVDDSAVFKSTINTESLLDVVSVDELSVPGKSMRKIQKGSNKAKTLRNRKSINRKVLKVLKAGVTHNPGDNNSQRVLDSSKASSQNMNSSRKCIDAPVHPVEDDKVLTADESTSLVQLREFNLLSIDIEMYERKTSEITEIGISIYNPRYQKTALFPHIVCFHLIIKEFIKHRNGRFVPDAKGNNITGVSTIVTMSEAKKMVGTLLNKLGPKTVIVGHGVQGDLRLLRKHNFPFPKPTRIIDTQKLWNYMYVGKNHKSSLSYVLNKLGIPHSFLHNGANDSYFTLIASLMLCSPGLMSNIITRKTVPCQISDHKKKLLQEEGVELPMETIVTVKCGASEADIKAKKGHGHVAKSNSFYPWHDYNKKELDQRLDELLKN</sequence>
<gene>
    <name evidence="3" type="ORF">BRETT_002537</name>
</gene>
<dbReference type="GO" id="GO:0003676">
    <property type="term" value="F:nucleic acid binding"/>
    <property type="evidence" value="ECO:0007669"/>
    <property type="project" value="InterPro"/>
</dbReference>
<dbReference type="RefSeq" id="XP_041138851.1">
    <property type="nucleotide sequence ID" value="XM_041281060.1"/>
</dbReference>
<protein>
    <recommendedName>
        <fullName evidence="2">Exonuclease domain-containing protein</fullName>
    </recommendedName>
</protein>
<evidence type="ECO:0000256" key="1">
    <source>
        <dbReference type="SAM" id="MobiDB-lite"/>
    </source>
</evidence>
<dbReference type="InterPro" id="IPR040151">
    <property type="entry name" value="Gfd2/YDR514C-like"/>
</dbReference>
<dbReference type="GO" id="GO:0005634">
    <property type="term" value="C:nucleus"/>
    <property type="evidence" value="ECO:0007669"/>
    <property type="project" value="TreeGrafter"/>
</dbReference>
<dbReference type="EMBL" id="CP063137">
    <property type="protein sequence ID" value="QOU22358.1"/>
    <property type="molecule type" value="Genomic_DNA"/>
</dbReference>
<dbReference type="InterPro" id="IPR036397">
    <property type="entry name" value="RNaseH_sf"/>
</dbReference>
<evidence type="ECO:0000313" key="3">
    <source>
        <dbReference type="EMBL" id="QOU22358.1"/>
    </source>
</evidence>
<dbReference type="SUPFAM" id="SSF53098">
    <property type="entry name" value="Ribonuclease H-like"/>
    <property type="match status" value="1"/>
</dbReference>
<dbReference type="Pfam" id="PF21762">
    <property type="entry name" value="DEDDh_C"/>
    <property type="match status" value="1"/>
</dbReference>
<feature type="region of interest" description="Disordered" evidence="1">
    <location>
        <begin position="125"/>
        <end position="152"/>
    </location>
</feature>
<dbReference type="PANTHER" id="PTHR28083:SF1">
    <property type="entry name" value="GOOD FOR FULL DBP5 ACTIVITY PROTEIN 2"/>
    <property type="match status" value="1"/>
</dbReference>
<dbReference type="AlphaFoldDB" id="A0A871RF26"/>
<dbReference type="KEGG" id="bbrx:BRETT_002537"/>
<accession>A0A871RF26</accession>
<dbReference type="PANTHER" id="PTHR28083">
    <property type="entry name" value="GOOD FOR FULL DBP5 ACTIVITY PROTEIN 2"/>
    <property type="match status" value="1"/>
</dbReference>
<evidence type="ECO:0000313" key="4">
    <source>
        <dbReference type="Proteomes" id="UP000663131"/>
    </source>
</evidence>
<dbReference type="OrthoDB" id="5953249at2759"/>